<accession>A0A2N5ZCU8</accession>
<dbReference type="Pfam" id="PF07009">
    <property type="entry name" value="NusG_II"/>
    <property type="match status" value="1"/>
</dbReference>
<evidence type="ECO:0000313" key="3">
    <source>
        <dbReference type="Proteomes" id="UP000234857"/>
    </source>
</evidence>
<organism evidence="2 3">
    <name type="scientific">Muiribacterium halophilum</name>
    <dbReference type="NCBI Taxonomy" id="2053465"/>
    <lineage>
        <taxon>Bacteria</taxon>
        <taxon>Candidatus Muiribacteriota</taxon>
        <taxon>Candidatus Muiribacteriia</taxon>
        <taxon>Candidatus Muiribacteriales</taxon>
        <taxon>Candidatus Muiribacteriaceae</taxon>
        <taxon>Candidatus Muiribacterium</taxon>
    </lineage>
</organism>
<keyword evidence="1" id="KW-1133">Transmembrane helix</keyword>
<dbReference type="Gene3D" id="2.60.320.10">
    <property type="entry name" value="N-utilization substance G protein NusG, insert domain"/>
    <property type="match status" value="1"/>
</dbReference>
<feature type="transmembrane region" description="Helical" evidence="1">
    <location>
        <begin position="27"/>
        <end position="45"/>
    </location>
</feature>
<protein>
    <submittedName>
        <fullName evidence="2">Uncharacterized protein</fullName>
    </submittedName>
</protein>
<dbReference type="InterPro" id="IPR038690">
    <property type="entry name" value="NusG_2_sf"/>
</dbReference>
<dbReference type="Proteomes" id="UP000234857">
    <property type="component" value="Unassembled WGS sequence"/>
</dbReference>
<keyword evidence="1" id="KW-0812">Transmembrane</keyword>
<keyword evidence="1" id="KW-0472">Membrane</keyword>
<gene>
    <name evidence="2" type="ORF">C0601_10225</name>
</gene>
<dbReference type="EMBL" id="PKTG01000115">
    <property type="protein sequence ID" value="PLX16434.1"/>
    <property type="molecule type" value="Genomic_DNA"/>
</dbReference>
<evidence type="ECO:0000313" key="2">
    <source>
        <dbReference type="EMBL" id="PLX16434.1"/>
    </source>
</evidence>
<name>A0A2N5ZCU8_MUIH1</name>
<dbReference type="AlphaFoldDB" id="A0A2N5ZCU8"/>
<proteinExistence type="predicted"/>
<sequence>MNIKIILNLERPFLRMKKEISRSLRKNDLFIFLIIITIYVFLYIIPVSNSHGLEAVIFYQNKKIVKSLLKDNTFKLGNAVIEIKDGKISIKENDCPGQQCVHMGKISETGQFILCDHYKILVRITGDKGRFDAISY</sequence>
<evidence type="ECO:0000256" key="1">
    <source>
        <dbReference type="SAM" id="Phobius"/>
    </source>
</evidence>
<reference evidence="2 3" key="1">
    <citation type="submission" date="2017-11" db="EMBL/GenBank/DDBJ databases">
        <title>Genome-resolved metagenomics identifies genetic mobility, metabolic interactions, and unexpected diversity in perchlorate-reducing communities.</title>
        <authorList>
            <person name="Barnum T.P."/>
            <person name="Figueroa I.A."/>
            <person name="Carlstrom C.I."/>
            <person name="Lucas L.N."/>
            <person name="Engelbrektson A.L."/>
            <person name="Coates J.D."/>
        </authorList>
    </citation>
    <scope>NUCLEOTIDE SEQUENCE [LARGE SCALE GENOMIC DNA]</scope>
    <source>
        <strain evidence="2">BM706</strain>
    </source>
</reference>
<comment type="caution">
    <text evidence="2">The sequence shown here is derived from an EMBL/GenBank/DDBJ whole genome shotgun (WGS) entry which is preliminary data.</text>
</comment>